<keyword evidence="10" id="KW-1185">Reference proteome</keyword>
<keyword evidence="3" id="KW-1003">Cell membrane</keyword>
<dbReference type="AlphaFoldDB" id="A0A846W7Q4"/>
<evidence type="ECO:0000256" key="3">
    <source>
        <dbReference type="ARBA" id="ARBA00022475"/>
    </source>
</evidence>
<feature type="transmembrane region" description="Helical" evidence="7">
    <location>
        <begin position="326"/>
        <end position="348"/>
    </location>
</feature>
<keyword evidence="5 7" id="KW-1133">Transmembrane helix</keyword>
<dbReference type="Pfam" id="PF05977">
    <property type="entry name" value="MFS_3"/>
    <property type="match status" value="1"/>
</dbReference>
<feature type="transmembrane region" description="Helical" evidence="7">
    <location>
        <begin position="295"/>
        <end position="320"/>
    </location>
</feature>
<keyword evidence="4 7" id="KW-0812">Transmembrane</keyword>
<protein>
    <submittedName>
        <fullName evidence="9">MFS transporter</fullName>
    </submittedName>
</protein>
<comment type="subcellular location">
    <subcellularLocation>
        <location evidence="1">Cell inner membrane</location>
        <topology evidence="1">Multi-pass membrane protein</topology>
    </subcellularLocation>
</comment>
<feature type="transmembrane region" description="Helical" evidence="7">
    <location>
        <begin position="263"/>
        <end position="283"/>
    </location>
</feature>
<dbReference type="SUPFAM" id="SSF103473">
    <property type="entry name" value="MFS general substrate transporter"/>
    <property type="match status" value="1"/>
</dbReference>
<accession>A0A846W7Q4</accession>
<feature type="transmembrane region" description="Helical" evidence="7">
    <location>
        <begin position="368"/>
        <end position="389"/>
    </location>
</feature>
<dbReference type="InterPro" id="IPR020846">
    <property type="entry name" value="MFS_dom"/>
</dbReference>
<dbReference type="Gene3D" id="1.20.1250.20">
    <property type="entry name" value="MFS general substrate transporter like domains"/>
    <property type="match status" value="1"/>
</dbReference>
<comment type="caution">
    <text evidence="9">The sequence shown here is derived from an EMBL/GenBank/DDBJ whole genome shotgun (WGS) entry which is preliminary data.</text>
</comment>
<evidence type="ECO:0000256" key="6">
    <source>
        <dbReference type="ARBA" id="ARBA00023136"/>
    </source>
</evidence>
<dbReference type="CDD" id="cd06173">
    <property type="entry name" value="MFS_MefA_like"/>
    <property type="match status" value="1"/>
</dbReference>
<feature type="transmembrane region" description="Helical" evidence="7">
    <location>
        <begin position="149"/>
        <end position="174"/>
    </location>
</feature>
<dbReference type="PROSITE" id="PS50850">
    <property type="entry name" value="MFS"/>
    <property type="match status" value="1"/>
</dbReference>
<organism evidence="9 10">
    <name type="scientific">Nocardia coubleae</name>
    <dbReference type="NCBI Taxonomy" id="356147"/>
    <lineage>
        <taxon>Bacteria</taxon>
        <taxon>Bacillati</taxon>
        <taxon>Actinomycetota</taxon>
        <taxon>Actinomycetes</taxon>
        <taxon>Mycobacteriales</taxon>
        <taxon>Nocardiaceae</taxon>
        <taxon>Nocardia</taxon>
    </lineage>
</organism>
<name>A0A846W7Q4_9NOCA</name>
<evidence type="ECO:0000256" key="4">
    <source>
        <dbReference type="ARBA" id="ARBA00022692"/>
    </source>
</evidence>
<keyword evidence="2" id="KW-0813">Transport</keyword>
<feature type="transmembrane region" description="Helical" evidence="7">
    <location>
        <begin position="85"/>
        <end position="105"/>
    </location>
</feature>
<feature type="transmembrane region" description="Helical" evidence="7">
    <location>
        <begin position="24"/>
        <end position="42"/>
    </location>
</feature>
<dbReference type="GO" id="GO:0022857">
    <property type="term" value="F:transmembrane transporter activity"/>
    <property type="evidence" value="ECO:0007669"/>
    <property type="project" value="InterPro"/>
</dbReference>
<feature type="transmembrane region" description="Helical" evidence="7">
    <location>
        <begin position="221"/>
        <end position="243"/>
    </location>
</feature>
<proteinExistence type="predicted"/>
<feature type="domain" description="Major facilitator superfamily (MFS) profile" evidence="8">
    <location>
        <begin position="223"/>
        <end position="433"/>
    </location>
</feature>
<dbReference type="EMBL" id="JAAXOM010000004">
    <property type="protein sequence ID" value="NKX88873.1"/>
    <property type="molecule type" value="Genomic_DNA"/>
</dbReference>
<dbReference type="Proteomes" id="UP000572007">
    <property type="component" value="Unassembled WGS sequence"/>
</dbReference>
<dbReference type="PANTHER" id="PTHR23513:SF9">
    <property type="entry name" value="ENTEROBACTIN EXPORTER ENTS"/>
    <property type="match status" value="1"/>
</dbReference>
<dbReference type="InterPro" id="IPR036259">
    <property type="entry name" value="MFS_trans_sf"/>
</dbReference>
<evidence type="ECO:0000256" key="7">
    <source>
        <dbReference type="SAM" id="Phobius"/>
    </source>
</evidence>
<evidence type="ECO:0000256" key="5">
    <source>
        <dbReference type="ARBA" id="ARBA00022989"/>
    </source>
</evidence>
<evidence type="ECO:0000313" key="10">
    <source>
        <dbReference type="Proteomes" id="UP000572007"/>
    </source>
</evidence>
<keyword evidence="6 7" id="KW-0472">Membrane</keyword>
<feature type="transmembrane region" description="Helical" evidence="7">
    <location>
        <begin position="395"/>
        <end position="419"/>
    </location>
</feature>
<feature type="transmembrane region" description="Helical" evidence="7">
    <location>
        <begin position="54"/>
        <end position="73"/>
    </location>
</feature>
<sequence>MANLRRVKLLADTRPLRNRDYRRLWTTNIVTVIGAQLSVVAVPQQIFQITGSSGYVGLAGLFGLIPLVVFGLWGGALADVMDRRTLLVITTAGTGATAVAFWVQAALGLNNVWLVLGLFATQQAFFAVNQPTRSALIARLLPPEQIAAASSLSMTVQNVGMIAGPVLAGVLIPVLGLPTLYLLDAIALLATLWAVCRLPAFPPSGEQRRAGLRAVIDGFRYLTGQRILLASFVVDIIAMVFGMPRALFPQIAHETFHDPAEGGVALGLLFAAISAGAVLGGVFSGWVPRVRRQGLAVIVCIAIWGVAMVGFGLAVGLAGHLFGLGVWLWIALAFLALGGAVDMVSAAFRTAMLLNVSTDEMRGRLQGVFIVVVAGGPRVGDVAHGFAAASLGTAVAAAGGGVLVVIGVLLAALAFPAFVRYRVARAHAEVVAE</sequence>
<evidence type="ECO:0000256" key="1">
    <source>
        <dbReference type="ARBA" id="ARBA00004429"/>
    </source>
</evidence>
<dbReference type="InterPro" id="IPR010290">
    <property type="entry name" value="TM_effector"/>
</dbReference>
<reference evidence="9 10" key="1">
    <citation type="submission" date="2020-04" db="EMBL/GenBank/DDBJ databases">
        <title>MicrobeNet Type strains.</title>
        <authorList>
            <person name="Nicholson A.C."/>
        </authorList>
    </citation>
    <scope>NUCLEOTIDE SEQUENCE [LARGE SCALE GENOMIC DNA]</scope>
    <source>
        <strain evidence="9 10">DSM 44960</strain>
    </source>
</reference>
<evidence type="ECO:0000313" key="9">
    <source>
        <dbReference type="EMBL" id="NKX88873.1"/>
    </source>
</evidence>
<gene>
    <name evidence="9" type="ORF">HGA10_16350</name>
</gene>
<evidence type="ECO:0000256" key="2">
    <source>
        <dbReference type="ARBA" id="ARBA00022448"/>
    </source>
</evidence>
<dbReference type="GO" id="GO:0005886">
    <property type="term" value="C:plasma membrane"/>
    <property type="evidence" value="ECO:0007669"/>
    <property type="project" value="UniProtKB-SubCell"/>
</dbReference>
<dbReference type="PANTHER" id="PTHR23513">
    <property type="entry name" value="INTEGRAL MEMBRANE EFFLUX PROTEIN-RELATED"/>
    <property type="match status" value="1"/>
</dbReference>
<evidence type="ECO:0000259" key="8">
    <source>
        <dbReference type="PROSITE" id="PS50850"/>
    </source>
</evidence>